<evidence type="ECO:0000256" key="1">
    <source>
        <dbReference type="SAM" id="MobiDB-lite"/>
    </source>
</evidence>
<evidence type="ECO:0000313" key="2">
    <source>
        <dbReference type="EMBL" id="OSX75770.1"/>
    </source>
</evidence>
<reference evidence="2 3" key="1">
    <citation type="submission" date="2017-03" db="EMBL/GenBank/DDBJ databases">
        <title>WGS assembly of Porphyra umbilicalis.</title>
        <authorList>
            <person name="Brawley S.H."/>
            <person name="Blouin N.A."/>
            <person name="Ficko-Blean E."/>
            <person name="Wheeler G.L."/>
            <person name="Lohr M."/>
            <person name="Goodson H.V."/>
            <person name="Jenkins J.W."/>
            <person name="Blaby-Haas C.E."/>
            <person name="Helliwell K.E."/>
            <person name="Chan C."/>
            <person name="Marriage T."/>
            <person name="Bhattacharya D."/>
            <person name="Klein A.S."/>
            <person name="Badis Y."/>
            <person name="Brodie J."/>
            <person name="Cao Y."/>
            <person name="Collen J."/>
            <person name="Dittami S.M."/>
            <person name="Gachon C.M."/>
            <person name="Green B.R."/>
            <person name="Karpowicz S."/>
            <person name="Kim J.W."/>
            <person name="Kudahl U."/>
            <person name="Lin S."/>
            <person name="Michel G."/>
            <person name="Mittag M."/>
            <person name="Olson B.J."/>
            <person name="Pangilinan J."/>
            <person name="Peng Y."/>
            <person name="Qiu H."/>
            <person name="Shu S."/>
            <person name="Singer J.T."/>
            <person name="Smith A.G."/>
            <person name="Sprecher B.N."/>
            <person name="Wagner V."/>
            <person name="Wang W."/>
            <person name="Wang Z.-Y."/>
            <person name="Yan J."/>
            <person name="Yarish C."/>
            <person name="Zoeuner-Riek S."/>
            <person name="Zhuang Y."/>
            <person name="Zou Y."/>
            <person name="Lindquist E.A."/>
            <person name="Grimwood J."/>
            <person name="Barry K."/>
            <person name="Rokhsar D.S."/>
            <person name="Schmutz J."/>
            <person name="Stiller J.W."/>
            <person name="Grossman A.R."/>
            <person name="Prochnik S.E."/>
        </authorList>
    </citation>
    <scope>NUCLEOTIDE SEQUENCE [LARGE SCALE GENOMIC DNA]</scope>
    <source>
        <strain evidence="2">4086291</strain>
    </source>
</reference>
<evidence type="ECO:0000313" key="3">
    <source>
        <dbReference type="Proteomes" id="UP000218209"/>
    </source>
</evidence>
<sequence length="210" mass="22831">MSTGRRLRRRRRRRGGRPKTTATPCRRPFKSCGRRSTLSPTCLCARPARRTARSLRSLWSGCGPPATFTRAPTRASTARGARSTRTPRTSPAEPSARRTKRRARSGPRRITFSACRPFRPASRPFTTRTPTLWRPPSAATRCLGGSRRASATLASAARTTRGASPCRGTPPKPCTCGLTPSSATCRASSPTGRRRTSTRRSRAAGPQPST</sequence>
<name>A0A1X6P4U4_PORUM</name>
<gene>
    <name evidence="2" type="ORF">BU14_0220s0001</name>
</gene>
<feature type="compositionally biased region" description="Low complexity" evidence="1">
    <location>
        <begin position="144"/>
        <end position="164"/>
    </location>
</feature>
<feature type="region of interest" description="Disordered" evidence="1">
    <location>
        <begin position="1"/>
        <end position="38"/>
    </location>
</feature>
<keyword evidence="3" id="KW-1185">Reference proteome</keyword>
<feature type="compositionally biased region" description="Low complexity" evidence="1">
    <location>
        <begin position="64"/>
        <end position="94"/>
    </location>
</feature>
<proteinExistence type="predicted"/>
<feature type="compositionally biased region" description="Basic residues" evidence="1">
    <location>
        <begin position="192"/>
        <end position="202"/>
    </location>
</feature>
<dbReference type="EMBL" id="KV918890">
    <property type="protein sequence ID" value="OSX75770.1"/>
    <property type="molecule type" value="Genomic_DNA"/>
</dbReference>
<protein>
    <submittedName>
        <fullName evidence="2">Uncharacterized protein</fullName>
    </submittedName>
</protein>
<feature type="region of interest" description="Disordered" evidence="1">
    <location>
        <begin position="58"/>
        <end position="210"/>
    </location>
</feature>
<dbReference type="AlphaFoldDB" id="A0A1X6P4U4"/>
<feature type="compositionally biased region" description="Basic residues" evidence="1">
    <location>
        <begin position="97"/>
        <end position="107"/>
    </location>
</feature>
<dbReference type="Proteomes" id="UP000218209">
    <property type="component" value="Unassembled WGS sequence"/>
</dbReference>
<feature type="compositionally biased region" description="Basic residues" evidence="1">
    <location>
        <begin position="1"/>
        <end position="17"/>
    </location>
</feature>
<organism evidence="2 3">
    <name type="scientific">Porphyra umbilicalis</name>
    <name type="common">Purple laver</name>
    <name type="synonym">Red alga</name>
    <dbReference type="NCBI Taxonomy" id="2786"/>
    <lineage>
        <taxon>Eukaryota</taxon>
        <taxon>Rhodophyta</taxon>
        <taxon>Bangiophyceae</taxon>
        <taxon>Bangiales</taxon>
        <taxon>Bangiaceae</taxon>
        <taxon>Porphyra</taxon>
    </lineage>
</organism>
<accession>A0A1X6P4U4</accession>